<dbReference type="PANTHER" id="PTHR37832">
    <property type="entry name" value="BLL2683 PROTEIN"/>
    <property type="match status" value="1"/>
</dbReference>
<reference evidence="3" key="1">
    <citation type="journal article" date="2019" name="Int. J. Syst. Evol. Microbiol.">
        <title>The Global Catalogue of Microorganisms (GCM) 10K type strain sequencing project: providing services to taxonomists for standard genome sequencing and annotation.</title>
        <authorList>
            <consortium name="The Broad Institute Genomics Platform"/>
            <consortium name="The Broad Institute Genome Sequencing Center for Infectious Disease"/>
            <person name="Wu L."/>
            <person name="Ma J."/>
        </authorList>
    </citation>
    <scope>NUCLEOTIDE SEQUENCE [LARGE SCALE GENOMIC DNA]</scope>
    <source>
        <strain evidence="3">CCUG 63369</strain>
    </source>
</reference>
<dbReference type="SMART" id="SM00886">
    <property type="entry name" value="Dabb"/>
    <property type="match status" value="1"/>
</dbReference>
<evidence type="ECO:0000313" key="3">
    <source>
        <dbReference type="Proteomes" id="UP001596956"/>
    </source>
</evidence>
<dbReference type="PROSITE" id="PS51502">
    <property type="entry name" value="S_R_A_B_BARREL"/>
    <property type="match status" value="1"/>
</dbReference>
<proteinExistence type="predicted"/>
<dbReference type="Proteomes" id="UP001596956">
    <property type="component" value="Unassembled WGS sequence"/>
</dbReference>
<name>A0ABW3BGJ1_9ACTN</name>
<comment type="caution">
    <text evidence="2">The sequence shown here is derived from an EMBL/GenBank/DDBJ whole genome shotgun (WGS) entry which is preliminary data.</text>
</comment>
<organism evidence="2 3">
    <name type="scientific">Streptomonospora algeriensis</name>
    <dbReference type="NCBI Taxonomy" id="995084"/>
    <lineage>
        <taxon>Bacteria</taxon>
        <taxon>Bacillati</taxon>
        <taxon>Actinomycetota</taxon>
        <taxon>Actinomycetes</taxon>
        <taxon>Streptosporangiales</taxon>
        <taxon>Nocardiopsidaceae</taxon>
        <taxon>Streptomonospora</taxon>
    </lineage>
</organism>
<keyword evidence="3" id="KW-1185">Reference proteome</keyword>
<dbReference type="Gene3D" id="3.30.70.100">
    <property type="match status" value="1"/>
</dbReference>
<dbReference type="Pfam" id="PF07876">
    <property type="entry name" value="Dabb"/>
    <property type="match status" value="1"/>
</dbReference>
<dbReference type="InterPro" id="IPR011008">
    <property type="entry name" value="Dimeric_a/b-barrel"/>
</dbReference>
<accession>A0ABW3BGJ1</accession>
<evidence type="ECO:0000259" key="1">
    <source>
        <dbReference type="PROSITE" id="PS51502"/>
    </source>
</evidence>
<dbReference type="SUPFAM" id="SSF54909">
    <property type="entry name" value="Dimeric alpha+beta barrel"/>
    <property type="match status" value="1"/>
</dbReference>
<dbReference type="PANTHER" id="PTHR37832:SF1">
    <property type="entry name" value="STRESS-RESPONSE A_B BARREL DOMAIN-CONTAINING PROTEIN"/>
    <property type="match status" value="1"/>
</dbReference>
<evidence type="ECO:0000313" key="2">
    <source>
        <dbReference type="EMBL" id="MFD0802472.1"/>
    </source>
</evidence>
<gene>
    <name evidence="2" type="ORF">ACFQZU_14260</name>
</gene>
<sequence length="98" mass="10858">MALRHIALFRWSEDVTPAQIARVEEALGRLPALISELDGYSFGRDLGIGADTYDFAVVADVADEQAFAAYRDHPEHQAVLGIIRPMLADRASVQFRTD</sequence>
<dbReference type="InterPro" id="IPR013097">
    <property type="entry name" value="Dabb"/>
</dbReference>
<feature type="domain" description="Stress-response A/B barrel" evidence="1">
    <location>
        <begin position="3"/>
        <end position="95"/>
    </location>
</feature>
<protein>
    <submittedName>
        <fullName evidence="2">Dabb family protein</fullName>
    </submittedName>
</protein>
<dbReference type="EMBL" id="JBHTHR010000483">
    <property type="protein sequence ID" value="MFD0802472.1"/>
    <property type="molecule type" value="Genomic_DNA"/>
</dbReference>